<evidence type="ECO:0000313" key="2">
    <source>
        <dbReference type="Proteomes" id="UP000031982"/>
    </source>
</evidence>
<comment type="caution">
    <text evidence="1">The sequence shown here is derived from an EMBL/GenBank/DDBJ whole genome shotgun (WGS) entry which is preliminary data.</text>
</comment>
<protein>
    <submittedName>
        <fullName evidence="1">Uncharacterized protein</fullName>
    </submittedName>
</protein>
<proteinExistence type="predicted"/>
<dbReference type="EMBL" id="JXLP01000010">
    <property type="protein sequence ID" value="KIL78237.1"/>
    <property type="molecule type" value="Genomic_DNA"/>
</dbReference>
<organism evidence="1 2">
    <name type="scientific">Bacillus badius</name>
    <dbReference type="NCBI Taxonomy" id="1455"/>
    <lineage>
        <taxon>Bacteria</taxon>
        <taxon>Bacillati</taxon>
        <taxon>Bacillota</taxon>
        <taxon>Bacilli</taxon>
        <taxon>Bacillales</taxon>
        <taxon>Bacillaceae</taxon>
        <taxon>Pseudobacillus</taxon>
    </lineage>
</organism>
<sequence length="45" mass="4978">MAEITKMADIIIPIANDVMKGTKDTTPIIQINKKIDTIEKTSGFE</sequence>
<evidence type="ECO:0000313" key="1">
    <source>
        <dbReference type="EMBL" id="KIL78237.1"/>
    </source>
</evidence>
<name>A0ABR5ATZ6_BACBA</name>
<reference evidence="1 2" key="1">
    <citation type="submission" date="2015-01" db="EMBL/GenBank/DDBJ databases">
        <title>Genome Assembly of Bacillus badius MTCC 1458.</title>
        <authorList>
            <person name="Verma A."/>
            <person name="Khatri I."/>
            <person name="Mual P."/>
            <person name="Subramanian S."/>
            <person name="Krishnamurthi S."/>
        </authorList>
    </citation>
    <scope>NUCLEOTIDE SEQUENCE [LARGE SCALE GENOMIC DNA]</scope>
    <source>
        <strain evidence="1 2">MTCC 1458</strain>
    </source>
</reference>
<accession>A0ABR5ATZ6</accession>
<keyword evidence="2" id="KW-1185">Reference proteome</keyword>
<gene>
    <name evidence="1" type="ORF">SD77_0838</name>
</gene>
<dbReference type="Proteomes" id="UP000031982">
    <property type="component" value="Unassembled WGS sequence"/>
</dbReference>